<comment type="similarity">
    <text evidence="1 8">Belongs to the thymidylate kinase family.</text>
</comment>
<feature type="domain" description="Thymidylate kinase-like" evidence="9">
    <location>
        <begin position="5"/>
        <end position="197"/>
    </location>
</feature>
<evidence type="ECO:0000313" key="11">
    <source>
        <dbReference type="Proteomes" id="UP000070449"/>
    </source>
</evidence>
<dbReference type="GO" id="GO:0004798">
    <property type="term" value="F:dTMP kinase activity"/>
    <property type="evidence" value="ECO:0007669"/>
    <property type="project" value="UniProtKB-UniRule"/>
</dbReference>
<dbReference type="GO" id="GO:0006235">
    <property type="term" value="P:dTTP biosynthetic process"/>
    <property type="evidence" value="ECO:0007669"/>
    <property type="project" value="UniProtKB-UniRule"/>
</dbReference>
<evidence type="ECO:0000313" key="10">
    <source>
        <dbReference type="EMBL" id="KXK07868.1"/>
    </source>
</evidence>
<evidence type="ECO:0000256" key="1">
    <source>
        <dbReference type="ARBA" id="ARBA00009776"/>
    </source>
</evidence>
<evidence type="ECO:0000256" key="4">
    <source>
        <dbReference type="ARBA" id="ARBA00022741"/>
    </source>
</evidence>
<gene>
    <name evidence="10" type="primary">tmk_2</name>
    <name evidence="8" type="synonym">tmk</name>
    <name evidence="10" type="ORF">UZ20_WS6002001086</name>
</gene>
<dbReference type="Gene3D" id="3.40.50.300">
    <property type="entry name" value="P-loop containing nucleotide triphosphate hydrolases"/>
    <property type="match status" value="1"/>
</dbReference>
<dbReference type="HAMAP" id="MF_00165">
    <property type="entry name" value="Thymidylate_kinase"/>
    <property type="match status" value="1"/>
</dbReference>
<dbReference type="PANTHER" id="PTHR10344">
    <property type="entry name" value="THYMIDYLATE KINASE"/>
    <property type="match status" value="1"/>
</dbReference>
<accession>A0A136KET9</accession>
<dbReference type="CDD" id="cd01672">
    <property type="entry name" value="TMPK"/>
    <property type="match status" value="1"/>
</dbReference>
<evidence type="ECO:0000256" key="8">
    <source>
        <dbReference type="HAMAP-Rule" id="MF_00165"/>
    </source>
</evidence>
<comment type="caution">
    <text evidence="8">Lacks conserved residue(s) required for the propagation of feature annotation.</text>
</comment>
<evidence type="ECO:0000256" key="2">
    <source>
        <dbReference type="ARBA" id="ARBA00022679"/>
    </source>
</evidence>
<evidence type="ECO:0000256" key="6">
    <source>
        <dbReference type="ARBA" id="ARBA00022840"/>
    </source>
</evidence>
<keyword evidence="4 8" id="KW-0547">Nucleotide-binding</keyword>
<evidence type="ECO:0000256" key="3">
    <source>
        <dbReference type="ARBA" id="ARBA00022727"/>
    </source>
</evidence>
<dbReference type="Pfam" id="PF02223">
    <property type="entry name" value="Thymidylate_kin"/>
    <property type="match status" value="1"/>
</dbReference>
<dbReference type="GO" id="GO:0006233">
    <property type="term" value="P:dTDP biosynthetic process"/>
    <property type="evidence" value="ECO:0007669"/>
    <property type="project" value="InterPro"/>
</dbReference>
<dbReference type="PANTHER" id="PTHR10344:SF4">
    <property type="entry name" value="UMP-CMP KINASE 2, MITOCHONDRIAL"/>
    <property type="match status" value="1"/>
</dbReference>
<dbReference type="SUPFAM" id="SSF52540">
    <property type="entry name" value="P-loop containing nucleoside triphosphate hydrolases"/>
    <property type="match status" value="1"/>
</dbReference>
<keyword evidence="5 8" id="KW-0418">Kinase</keyword>
<evidence type="ECO:0000259" key="9">
    <source>
        <dbReference type="Pfam" id="PF02223"/>
    </source>
</evidence>
<dbReference type="InterPro" id="IPR027417">
    <property type="entry name" value="P-loop_NTPase"/>
</dbReference>
<comment type="caution">
    <text evidence="10">The sequence shown here is derived from an EMBL/GenBank/DDBJ whole genome shotgun (WGS) entry which is preliminary data.</text>
</comment>
<keyword evidence="3 8" id="KW-0545">Nucleotide biosynthesis</keyword>
<dbReference type="InterPro" id="IPR039430">
    <property type="entry name" value="Thymidylate_kin-like_dom"/>
</dbReference>
<proteinExistence type="inferred from homology"/>
<dbReference type="InterPro" id="IPR018094">
    <property type="entry name" value="Thymidylate_kinase"/>
</dbReference>
<comment type="function">
    <text evidence="8">Phosphorylation of dTMP to form dTDP in both de novo and salvage pathways of dTTP synthesis.</text>
</comment>
<keyword evidence="6 8" id="KW-0067">ATP-binding</keyword>
<comment type="catalytic activity">
    <reaction evidence="7 8">
        <text>dTMP + ATP = dTDP + ADP</text>
        <dbReference type="Rhea" id="RHEA:13517"/>
        <dbReference type="ChEBI" id="CHEBI:30616"/>
        <dbReference type="ChEBI" id="CHEBI:58369"/>
        <dbReference type="ChEBI" id="CHEBI:63528"/>
        <dbReference type="ChEBI" id="CHEBI:456216"/>
        <dbReference type="EC" id="2.7.4.9"/>
    </reaction>
</comment>
<protein>
    <recommendedName>
        <fullName evidence="8">Thymidylate kinase</fullName>
        <ecNumber evidence="8">2.7.4.9</ecNumber>
    </recommendedName>
    <alternativeName>
        <fullName evidence="8">dTMP kinase</fullName>
    </alternativeName>
</protein>
<dbReference type="AlphaFoldDB" id="A0A136KET9"/>
<keyword evidence="2 8" id="KW-0808">Transferase</keyword>
<reference evidence="10 11" key="1">
    <citation type="submission" date="2015-02" db="EMBL/GenBank/DDBJ databases">
        <title>Improved understanding of the partial-nitritation anammox process through 23 genomes representing the majority of the microbial community.</title>
        <authorList>
            <person name="Speth D.R."/>
            <person name="In T Zandt M."/>
            <person name="Guerrero Cruz S."/>
            <person name="Jetten M.S."/>
            <person name="Dutilh B.E."/>
        </authorList>
    </citation>
    <scope>NUCLEOTIDE SEQUENCE [LARGE SCALE GENOMIC DNA]</scope>
    <source>
        <strain evidence="10">OLB21</strain>
    </source>
</reference>
<dbReference type="GO" id="GO:0005524">
    <property type="term" value="F:ATP binding"/>
    <property type="evidence" value="ECO:0007669"/>
    <property type="project" value="UniProtKB-UniRule"/>
</dbReference>
<dbReference type="STRING" id="1617427.UZ20_WS6002001086"/>
<dbReference type="PATRIC" id="fig|1617427.3.peg.1138"/>
<dbReference type="Proteomes" id="UP000070449">
    <property type="component" value="Unassembled WGS sequence"/>
</dbReference>
<evidence type="ECO:0000256" key="5">
    <source>
        <dbReference type="ARBA" id="ARBA00022777"/>
    </source>
</evidence>
<evidence type="ECO:0000256" key="7">
    <source>
        <dbReference type="ARBA" id="ARBA00048743"/>
    </source>
</evidence>
<dbReference type="GO" id="GO:0006227">
    <property type="term" value="P:dUDP biosynthetic process"/>
    <property type="evidence" value="ECO:0007669"/>
    <property type="project" value="TreeGrafter"/>
</dbReference>
<dbReference type="EMBL" id="JYPD01000029">
    <property type="protein sequence ID" value="KXK07868.1"/>
    <property type="molecule type" value="Genomic_DNA"/>
</dbReference>
<sequence>MFIVIEGIDGAGKGRQREELVAALSSDQIIDTVGFPDHDSVIYHHVIHPAIHDEISIDSKTLFSAFALDQLLWKEKIKKTVKSKTEHFIADGYFTTNIAYQCILEKALQVEDALDYAKLLSIPVPDLVIFLDVDPKIAMQRKLNEEGHTEGLDKYEGSIKKQELLRKAFKNMASDNIFGKWVVINGDKSIEEVRDSIISIANPYIKS</sequence>
<dbReference type="EC" id="2.7.4.9" evidence="8"/>
<organism evidence="10 11">
    <name type="scientific">candidate division WS6 bacterium OLB21</name>
    <dbReference type="NCBI Taxonomy" id="1617427"/>
    <lineage>
        <taxon>Bacteria</taxon>
        <taxon>Candidatus Dojkabacteria</taxon>
    </lineage>
</organism>
<name>A0A136KET9_9BACT</name>
<dbReference type="GO" id="GO:0005737">
    <property type="term" value="C:cytoplasm"/>
    <property type="evidence" value="ECO:0007669"/>
    <property type="project" value="TreeGrafter"/>
</dbReference>